<dbReference type="eggNOG" id="COG1637">
    <property type="taxonomic scope" value="Bacteria"/>
</dbReference>
<dbReference type="InterPro" id="IPR002793">
    <property type="entry name" value="Endonuclease_NucS"/>
</dbReference>
<feature type="region of interest" description="Disordered" evidence="2">
    <location>
        <begin position="28"/>
        <end position="52"/>
    </location>
</feature>
<keyword evidence="4" id="KW-0378">Hydrolase</keyword>
<keyword evidence="4" id="KW-0255">Endonuclease</keyword>
<dbReference type="GO" id="GO:0003677">
    <property type="term" value="F:DNA binding"/>
    <property type="evidence" value="ECO:0007669"/>
    <property type="project" value="UniProtKB-KW"/>
</dbReference>
<feature type="compositionally biased region" description="Basic and acidic residues" evidence="2">
    <location>
        <begin position="28"/>
        <end position="37"/>
    </location>
</feature>
<dbReference type="Gene3D" id="3.40.1350.10">
    <property type="match status" value="1"/>
</dbReference>
<dbReference type="GO" id="GO:0004519">
    <property type="term" value="F:endonuclease activity"/>
    <property type="evidence" value="ECO:0007669"/>
    <property type="project" value="UniProtKB-KW"/>
</dbReference>
<dbReference type="PANTHER" id="PTHR38814">
    <property type="entry name" value="ENDONUCLEASE NUCS"/>
    <property type="match status" value="1"/>
</dbReference>
<reference evidence="4 5" key="1">
    <citation type="submission" date="2014-10" db="EMBL/GenBank/DDBJ databases">
        <title>Draft genome of anammox bacterium scalindua brodae, obtained using differential coverage binning of sequence data from two enrichment reactors.</title>
        <authorList>
            <person name="Speth D.R."/>
            <person name="Russ L."/>
            <person name="Kartal B."/>
            <person name="Op den Camp H.J."/>
            <person name="Dutilh B.E."/>
            <person name="Jetten M.S."/>
        </authorList>
    </citation>
    <scope>NUCLEOTIDE SEQUENCE [LARGE SCALE GENOMIC DNA]</scope>
    <source>
        <strain evidence="4">RU1</strain>
    </source>
</reference>
<dbReference type="InterPro" id="IPR011856">
    <property type="entry name" value="tRNA_endonuc-like_dom_sf"/>
</dbReference>
<dbReference type="AlphaFoldDB" id="A0A0B0EPK7"/>
<evidence type="ECO:0000313" key="5">
    <source>
        <dbReference type="Proteomes" id="UP000030652"/>
    </source>
</evidence>
<gene>
    <name evidence="4" type="primary">nucS</name>
    <name evidence="4" type="ORF">SCABRO_01179</name>
</gene>
<dbReference type="EMBL" id="JRYO01000079">
    <property type="protein sequence ID" value="KHE93063.1"/>
    <property type="molecule type" value="Genomic_DNA"/>
</dbReference>
<sequence length="191" mass="22191">VENNEEVKNFFYILQKIGNAPLYDKEKDSQPIYKKDNITNPPTIDDDDDDDDVEEKESKQFAYEKDLQNYLSKNLHEIEDCLKLYEDEEINGIQFPVGGRFIDILAIDRNNNFVVIELKVSRGYDKTIGQLLRYVAWIEKNHAEQGQTVRGVIVANNISEDLKLASSSLSYVELFEYNLSFTLNKIRKDIL</sequence>
<proteinExistence type="predicted"/>
<evidence type="ECO:0000313" key="4">
    <source>
        <dbReference type="EMBL" id="KHE93063.1"/>
    </source>
</evidence>
<dbReference type="PANTHER" id="PTHR38814:SF1">
    <property type="entry name" value="ENDONUCLEASE NUCS"/>
    <property type="match status" value="1"/>
</dbReference>
<dbReference type="CDD" id="cd22341">
    <property type="entry name" value="NucS-like"/>
    <property type="match status" value="1"/>
</dbReference>
<organism evidence="4 5">
    <name type="scientific">Candidatus Scalindua brodae</name>
    <dbReference type="NCBI Taxonomy" id="237368"/>
    <lineage>
        <taxon>Bacteria</taxon>
        <taxon>Pseudomonadati</taxon>
        <taxon>Planctomycetota</taxon>
        <taxon>Candidatus Brocadiia</taxon>
        <taxon>Candidatus Brocadiales</taxon>
        <taxon>Candidatus Scalinduaceae</taxon>
        <taxon>Candidatus Scalindua</taxon>
    </lineage>
</organism>
<evidence type="ECO:0000256" key="1">
    <source>
        <dbReference type="ARBA" id="ARBA00023125"/>
    </source>
</evidence>
<name>A0A0B0EPK7_9BACT</name>
<feature type="domain" description="Endonuclease NucS C-terminal" evidence="3">
    <location>
        <begin position="64"/>
        <end position="162"/>
    </location>
</feature>
<keyword evidence="1" id="KW-0238">DNA-binding</keyword>
<keyword evidence="4" id="KW-0540">Nuclease</keyword>
<evidence type="ECO:0000256" key="2">
    <source>
        <dbReference type="SAM" id="MobiDB-lite"/>
    </source>
</evidence>
<comment type="caution">
    <text evidence="4">The sequence shown here is derived from an EMBL/GenBank/DDBJ whole genome shotgun (WGS) entry which is preliminary data.</text>
</comment>
<dbReference type="Pfam" id="PF01939">
    <property type="entry name" value="NucS_C"/>
    <property type="match status" value="1"/>
</dbReference>
<feature type="non-terminal residue" evidence="4">
    <location>
        <position position="1"/>
    </location>
</feature>
<dbReference type="InterPro" id="IPR048301">
    <property type="entry name" value="NucS_C"/>
</dbReference>
<dbReference type="Proteomes" id="UP000030652">
    <property type="component" value="Unassembled WGS sequence"/>
</dbReference>
<accession>A0A0B0EPK7</accession>
<evidence type="ECO:0000259" key="3">
    <source>
        <dbReference type="Pfam" id="PF01939"/>
    </source>
</evidence>
<protein>
    <submittedName>
        <fullName evidence="4">Endonuclease NucS</fullName>
    </submittedName>
</protein>